<dbReference type="Proteomes" id="UP001499994">
    <property type="component" value="Unassembled WGS sequence"/>
</dbReference>
<feature type="compositionally biased region" description="Basic and acidic residues" evidence="1">
    <location>
        <begin position="70"/>
        <end position="84"/>
    </location>
</feature>
<dbReference type="Gene3D" id="3.10.450.160">
    <property type="entry name" value="inner membrane protein cigr"/>
    <property type="match status" value="1"/>
</dbReference>
<comment type="caution">
    <text evidence="3">The sequence shown here is derived from an EMBL/GenBank/DDBJ whole genome shotgun (WGS) entry which is preliminary data.</text>
</comment>
<protein>
    <recommendedName>
        <fullName evidence="5">Nickel/cobalt homeostasis protein RcnB</fullName>
    </recommendedName>
</protein>
<feature type="chain" id="PRO_5046022544" description="Nickel/cobalt homeostasis protein RcnB" evidence="2">
    <location>
        <begin position="26"/>
        <end position="144"/>
    </location>
</feature>
<dbReference type="EMBL" id="BAABDG010000002">
    <property type="protein sequence ID" value="GAA3879384.1"/>
    <property type="molecule type" value="Genomic_DNA"/>
</dbReference>
<organism evidence="3 4">
    <name type="scientific">Gibbsiella dentisursi</name>
    <dbReference type="NCBI Taxonomy" id="796890"/>
    <lineage>
        <taxon>Bacteria</taxon>
        <taxon>Pseudomonadati</taxon>
        <taxon>Pseudomonadota</taxon>
        <taxon>Gammaproteobacteria</taxon>
        <taxon>Enterobacterales</taxon>
        <taxon>Yersiniaceae</taxon>
        <taxon>Gibbsiella</taxon>
    </lineage>
</organism>
<evidence type="ECO:0008006" key="5">
    <source>
        <dbReference type="Google" id="ProtNLM"/>
    </source>
</evidence>
<evidence type="ECO:0000256" key="1">
    <source>
        <dbReference type="SAM" id="MobiDB-lite"/>
    </source>
</evidence>
<dbReference type="InterPro" id="IPR024572">
    <property type="entry name" value="RcnB"/>
</dbReference>
<proteinExistence type="predicted"/>
<gene>
    <name evidence="3" type="ORF">GCM10022405_01130</name>
</gene>
<evidence type="ECO:0000313" key="4">
    <source>
        <dbReference type="Proteomes" id="UP001499994"/>
    </source>
</evidence>
<dbReference type="Pfam" id="PF11776">
    <property type="entry name" value="RcnB"/>
    <property type="match status" value="1"/>
</dbReference>
<evidence type="ECO:0000313" key="3">
    <source>
        <dbReference type="EMBL" id="GAA3879384.1"/>
    </source>
</evidence>
<accession>A0ABP7KJN6</accession>
<keyword evidence="2" id="KW-0732">Signal</keyword>
<evidence type="ECO:0000256" key="2">
    <source>
        <dbReference type="SAM" id="SignalP"/>
    </source>
</evidence>
<dbReference type="RefSeq" id="WP_346078564.1">
    <property type="nucleotide sequence ID" value="NZ_BAABDG010000002.1"/>
</dbReference>
<sequence>MKKVASLLILSVALAGSLSTFTAQADGRGPGDQPIKQPQHQQSPQHQQTSKHQQAPKHADNRQQNVKHPQSRDHFTWSGHDFRKGKPVPQGFRADNYRVKDWRARGLYQPPRGQNWAYINGNYVLIAAATGIVTAILLDSANGH</sequence>
<feature type="compositionally biased region" description="Low complexity" evidence="1">
    <location>
        <begin position="33"/>
        <end position="53"/>
    </location>
</feature>
<reference evidence="4" key="1">
    <citation type="journal article" date="2019" name="Int. J. Syst. Evol. Microbiol.">
        <title>The Global Catalogue of Microorganisms (GCM) 10K type strain sequencing project: providing services to taxonomists for standard genome sequencing and annotation.</title>
        <authorList>
            <consortium name="The Broad Institute Genomics Platform"/>
            <consortium name="The Broad Institute Genome Sequencing Center for Infectious Disease"/>
            <person name="Wu L."/>
            <person name="Ma J."/>
        </authorList>
    </citation>
    <scope>NUCLEOTIDE SEQUENCE [LARGE SCALE GENOMIC DNA]</scope>
    <source>
        <strain evidence="4">JCM 17201</strain>
    </source>
</reference>
<feature type="region of interest" description="Disordered" evidence="1">
    <location>
        <begin position="23"/>
        <end position="92"/>
    </location>
</feature>
<keyword evidence="4" id="KW-1185">Reference proteome</keyword>
<name>A0ABP7KJN6_9GAMM</name>
<feature type="signal peptide" evidence="2">
    <location>
        <begin position="1"/>
        <end position="25"/>
    </location>
</feature>